<dbReference type="EC" id="4.4.1.13" evidence="2"/>
<protein>
    <recommendedName>
        <fullName evidence="2">cysteine-S-conjugate beta-lyase</fullName>
        <ecNumber evidence="2">4.4.1.13</ecNumber>
    </recommendedName>
</protein>
<evidence type="ECO:0000256" key="4">
    <source>
        <dbReference type="ARBA" id="ARBA00023239"/>
    </source>
</evidence>
<dbReference type="InterPro" id="IPR051798">
    <property type="entry name" value="Class-II_PLP-Dep_Aminotrans"/>
</dbReference>
<sequence>MSKYFDENINRHGTHSVKWDMNEAIFGKADVLPMWVADMDFASPQPVIEALHQLVDSRILGYSFAPDSLYDTIINWQTERHHLLLKKEDILFSPGVVPSIAACIQALTQKGEAVMIQDPVYHPFADMVDMNERQLILSALKIEDDQYKMDFVDIEKQIIDQQVKLFILCNPHNPGGRVWSADELTTLLNICQKHHVKVISDEIHNDLVYQPNQFHSAVTLKESYASFVITLAAPTKTFNLAGIKNSMLFILDTDLREKIKLQQAKAEMSNINTFGYAATEAAFSKGSMWLDELMLYLTDNLDIICTFFDKELPDVFYMRPQATYLLWFDCSSLGLEDDALMEAFVTEGKIGLNAGISYGQQGAQFMRFNFAAPRETVLEGLKRIKHVFDLHQGHPLS</sequence>
<name>A0A1I3DJT4_9LACT</name>
<evidence type="ECO:0000313" key="8">
    <source>
        <dbReference type="Proteomes" id="UP000198668"/>
    </source>
</evidence>
<dbReference type="Pfam" id="PF00155">
    <property type="entry name" value="Aminotran_1_2"/>
    <property type="match status" value="1"/>
</dbReference>
<dbReference type="PANTHER" id="PTHR43525:SF1">
    <property type="entry name" value="PROTEIN MALY"/>
    <property type="match status" value="1"/>
</dbReference>
<evidence type="ECO:0000256" key="2">
    <source>
        <dbReference type="ARBA" id="ARBA00012224"/>
    </source>
</evidence>
<keyword evidence="4 7" id="KW-0456">Lyase</keyword>
<dbReference type="InterPro" id="IPR027619">
    <property type="entry name" value="C-S_lyase_PatB-like"/>
</dbReference>
<gene>
    <name evidence="7" type="ORF">SAMN04489868_1414</name>
</gene>
<accession>A0A1I3DJT4</accession>
<evidence type="ECO:0000256" key="1">
    <source>
        <dbReference type="ARBA" id="ARBA00001933"/>
    </source>
</evidence>
<dbReference type="GO" id="GO:0047804">
    <property type="term" value="F:cysteine-S-conjugate beta-lyase activity"/>
    <property type="evidence" value="ECO:0007669"/>
    <property type="project" value="UniProtKB-EC"/>
</dbReference>
<proteinExistence type="inferred from homology"/>
<dbReference type="PANTHER" id="PTHR43525">
    <property type="entry name" value="PROTEIN MALY"/>
    <property type="match status" value="1"/>
</dbReference>
<dbReference type="OrthoDB" id="9802872at2"/>
<dbReference type="InterPro" id="IPR015424">
    <property type="entry name" value="PyrdxlP-dep_Trfase"/>
</dbReference>
<dbReference type="CDD" id="cd00609">
    <property type="entry name" value="AAT_like"/>
    <property type="match status" value="1"/>
</dbReference>
<dbReference type="Gene3D" id="3.40.640.10">
    <property type="entry name" value="Type I PLP-dependent aspartate aminotransferase-like (Major domain)"/>
    <property type="match status" value="1"/>
</dbReference>
<dbReference type="RefSeq" id="WP_092093447.1">
    <property type="nucleotide sequence ID" value="NZ_FOQE01000041.1"/>
</dbReference>
<evidence type="ECO:0000256" key="5">
    <source>
        <dbReference type="ARBA" id="ARBA00037974"/>
    </source>
</evidence>
<comment type="cofactor">
    <cofactor evidence="1">
        <name>pyridoxal 5'-phosphate</name>
        <dbReference type="ChEBI" id="CHEBI:597326"/>
    </cofactor>
</comment>
<dbReference type="InterPro" id="IPR004839">
    <property type="entry name" value="Aminotransferase_I/II_large"/>
</dbReference>
<comment type="similarity">
    <text evidence="5">Belongs to the class-II pyridoxal-phosphate-dependent aminotransferase family. MalY/PatB cystathionine beta-lyase subfamily.</text>
</comment>
<dbReference type="Proteomes" id="UP000198668">
    <property type="component" value="Unassembled WGS sequence"/>
</dbReference>
<evidence type="ECO:0000313" key="7">
    <source>
        <dbReference type="EMBL" id="SFH87004.1"/>
    </source>
</evidence>
<evidence type="ECO:0000256" key="3">
    <source>
        <dbReference type="ARBA" id="ARBA00022898"/>
    </source>
</evidence>
<dbReference type="EMBL" id="FOQE01000041">
    <property type="protein sequence ID" value="SFH87004.1"/>
    <property type="molecule type" value="Genomic_DNA"/>
</dbReference>
<dbReference type="NCBIfam" id="TIGR04350">
    <property type="entry name" value="C_S_lyase_PatB"/>
    <property type="match status" value="1"/>
</dbReference>
<evidence type="ECO:0000259" key="6">
    <source>
        <dbReference type="Pfam" id="PF00155"/>
    </source>
</evidence>
<feature type="domain" description="Aminotransferase class I/classII large" evidence="6">
    <location>
        <begin position="40"/>
        <end position="384"/>
    </location>
</feature>
<dbReference type="SUPFAM" id="SSF53383">
    <property type="entry name" value="PLP-dependent transferases"/>
    <property type="match status" value="1"/>
</dbReference>
<dbReference type="InterPro" id="IPR015422">
    <property type="entry name" value="PyrdxlP-dep_Trfase_small"/>
</dbReference>
<dbReference type="GO" id="GO:0030170">
    <property type="term" value="F:pyridoxal phosphate binding"/>
    <property type="evidence" value="ECO:0007669"/>
    <property type="project" value="InterPro"/>
</dbReference>
<reference evidence="7 8" key="1">
    <citation type="submission" date="2016-10" db="EMBL/GenBank/DDBJ databases">
        <authorList>
            <person name="de Groot N.N."/>
        </authorList>
    </citation>
    <scope>NUCLEOTIDE SEQUENCE [LARGE SCALE GENOMIC DNA]</scope>
    <source>
        <strain evidence="7 8">DSM 27630</strain>
    </source>
</reference>
<keyword evidence="8" id="KW-1185">Reference proteome</keyword>
<dbReference type="Gene3D" id="3.90.1150.10">
    <property type="entry name" value="Aspartate Aminotransferase, domain 1"/>
    <property type="match status" value="1"/>
</dbReference>
<organism evidence="7 8">
    <name type="scientific">Pisciglobus halotolerans</name>
    <dbReference type="NCBI Taxonomy" id="745365"/>
    <lineage>
        <taxon>Bacteria</taxon>
        <taxon>Bacillati</taxon>
        <taxon>Bacillota</taxon>
        <taxon>Bacilli</taxon>
        <taxon>Lactobacillales</taxon>
        <taxon>Carnobacteriaceae</taxon>
    </lineage>
</organism>
<dbReference type="AlphaFoldDB" id="A0A1I3DJT4"/>
<keyword evidence="3" id="KW-0663">Pyridoxal phosphate</keyword>
<dbReference type="InterPro" id="IPR015421">
    <property type="entry name" value="PyrdxlP-dep_Trfase_major"/>
</dbReference>